<sequence>MRDLAFVAFLAAFLSLGFKRPFIFVLAYAYIDIVAPQRLSYWMLNAVPISLIVFGLAFLGWLIADDKKDMRLSFRQGVMLLLFMWCAYTTRTADFPIDAQGKWEWVWKALVFAMFLPLTLRTKLRIEALGLMMVLCASSIIITGGIKTLASGGGGYGVMQLLISDNSGLYEGSIISTVAICVIPLILWLANHGTIFPPDWRVKTFAYALIFACLLIPIGTQARTGLVCIGVLGVLMLRFVRYRFLYAGLAAVLAIAAVPFLPQSYTNRMATIGEYKADQSASTRVAVWAWTWNYVQQNPGGGGFEAYLQNRVKFDTVAAKGDGPNTQIEKNEIVDKGRAYHSSYFEMLGEQGFFGLFLWLIIHFGGIVRMEIIQRIHRKRDREDEKWVVPLALALQNGQIIFMVGSAFVGIAFQPFIYMLIAMQIGLDTYLARRRKEAAFRPLIDGRAAPKLA</sequence>
<dbReference type="GO" id="GO:0016874">
    <property type="term" value="F:ligase activity"/>
    <property type="evidence" value="ECO:0007669"/>
    <property type="project" value="UniProtKB-KW"/>
</dbReference>
<organism evidence="8 9">
    <name type="scientific">Blastomonas natatoria</name>
    <dbReference type="NCBI Taxonomy" id="34015"/>
    <lineage>
        <taxon>Bacteria</taxon>
        <taxon>Pseudomonadati</taxon>
        <taxon>Pseudomonadota</taxon>
        <taxon>Alphaproteobacteria</taxon>
        <taxon>Sphingomonadales</taxon>
        <taxon>Sphingomonadaceae</taxon>
        <taxon>Blastomonas</taxon>
    </lineage>
</organism>
<dbReference type="InterPro" id="IPR017528">
    <property type="entry name" value="CHP03097O-antigen_lig-rel"/>
</dbReference>
<evidence type="ECO:0000256" key="5">
    <source>
        <dbReference type="SAM" id="Phobius"/>
    </source>
</evidence>
<keyword evidence="3 5" id="KW-1133">Transmembrane helix</keyword>
<proteinExistence type="predicted"/>
<dbReference type="RefSeq" id="WP_110300057.1">
    <property type="nucleotide sequence ID" value="NZ_QJJM01000016.1"/>
</dbReference>
<evidence type="ECO:0000259" key="7">
    <source>
        <dbReference type="Pfam" id="PF19358"/>
    </source>
</evidence>
<dbReference type="GO" id="GO:0016020">
    <property type="term" value="C:membrane"/>
    <property type="evidence" value="ECO:0007669"/>
    <property type="project" value="UniProtKB-SubCell"/>
</dbReference>
<comment type="caution">
    <text evidence="8">The sequence shown here is derived from an EMBL/GenBank/DDBJ whole genome shotgun (WGS) entry which is preliminary data.</text>
</comment>
<dbReference type="Pfam" id="PF19358">
    <property type="entry name" value="DUF5935"/>
    <property type="match status" value="1"/>
</dbReference>
<dbReference type="NCBIfam" id="TIGR03097">
    <property type="entry name" value="PEP_O_lig_1"/>
    <property type="match status" value="1"/>
</dbReference>
<feature type="transmembrane region" description="Helical" evidence="5">
    <location>
        <begin position="129"/>
        <end position="150"/>
    </location>
</feature>
<feature type="transmembrane region" description="Helical" evidence="5">
    <location>
        <begin position="351"/>
        <end position="368"/>
    </location>
</feature>
<gene>
    <name evidence="8" type="ORF">C7451_11636</name>
</gene>
<keyword evidence="9" id="KW-1185">Reference proteome</keyword>
<dbReference type="Proteomes" id="UP000248014">
    <property type="component" value="Unassembled WGS sequence"/>
</dbReference>
<dbReference type="InterPro" id="IPR045979">
    <property type="entry name" value="DUF5935"/>
</dbReference>
<dbReference type="InterPro" id="IPR051533">
    <property type="entry name" value="WaaL-like"/>
</dbReference>
<dbReference type="EMBL" id="QJJM01000016">
    <property type="protein sequence ID" value="PXW69517.1"/>
    <property type="molecule type" value="Genomic_DNA"/>
</dbReference>
<keyword evidence="4 5" id="KW-0472">Membrane</keyword>
<reference evidence="8 9" key="1">
    <citation type="submission" date="2018-05" db="EMBL/GenBank/DDBJ databases">
        <title>Genomic Encyclopedia of Type Strains, Phase IV (KMG-IV): sequencing the most valuable type-strain genomes for metagenomic binning, comparative biology and taxonomic classification.</title>
        <authorList>
            <person name="Goeker M."/>
        </authorList>
    </citation>
    <scope>NUCLEOTIDE SEQUENCE [LARGE SCALE GENOMIC DNA]</scope>
    <source>
        <strain evidence="8 9">DSM 3183</strain>
    </source>
</reference>
<evidence type="ECO:0000256" key="2">
    <source>
        <dbReference type="ARBA" id="ARBA00022692"/>
    </source>
</evidence>
<dbReference type="AlphaFoldDB" id="A0A2V3URX0"/>
<feature type="domain" description="O-antigen ligase-related" evidence="6">
    <location>
        <begin position="209"/>
        <end position="360"/>
    </location>
</feature>
<evidence type="ECO:0000259" key="6">
    <source>
        <dbReference type="Pfam" id="PF04932"/>
    </source>
</evidence>
<dbReference type="PANTHER" id="PTHR37422:SF13">
    <property type="entry name" value="LIPOPOLYSACCHARIDE BIOSYNTHESIS PROTEIN PA4999-RELATED"/>
    <property type="match status" value="1"/>
</dbReference>
<keyword evidence="8" id="KW-0436">Ligase</keyword>
<accession>A0A2V3URX0</accession>
<comment type="subcellular location">
    <subcellularLocation>
        <location evidence="1">Membrane</location>
        <topology evidence="1">Multi-pass membrane protein</topology>
    </subcellularLocation>
</comment>
<evidence type="ECO:0000313" key="8">
    <source>
        <dbReference type="EMBL" id="PXW69517.1"/>
    </source>
</evidence>
<evidence type="ECO:0000256" key="4">
    <source>
        <dbReference type="ARBA" id="ARBA00023136"/>
    </source>
</evidence>
<dbReference type="PANTHER" id="PTHR37422">
    <property type="entry name" value="TEICHURONIC ACID BIOSYNTHESIS PROTEIN TUAE"/>
    <property type="match status" value="1"/>
</dbReference>
<name>A0A2V3URX0_9SPHN</name>
<feature type="transmembrane region" description="Helical" evidence="5">
    <location>
        <begin position="202"/>
        <end position="218"/>
    </location>
</feature>
<dbReference type="InterPro" id="IPR007016">
    <property type="entry name" value="O-antigen_ligase-rel_domated"/>
</dbReference>
<keyword evidence="2 5" id="KW-0812">Transmembrane</keyword>
<evidence type="ECO:0000313" key="9">
    <source>
        <dbReference type="Proteomes" id="UP000248014"/>
    </source>
</evidence>
<feature type="transmembrane region" description="Helical" evidence="5">
    <location>
        <begin position="245"/>
        <end position="262"/>
    </location>
</feature>
<feature type="transmembrane region" description="Helical" evidence="5">
    <location>
        <begin position="43"/>
        <end position="64"/>
    </location>
</feature>
<feature type="transmembrane region" description="Helical" evidence="5">
    <location>
        <begin position="170"/>
        <end position="190"/>
    </location>
</feature>
<feature type="domain" description="DUF5935" evidence="7">
    <location>
        <begin position="1"/>
        <end position="194"/>
    </location>
</feature>
<evidence type="ECO:0000256" key="3">
    <source>
        <dbReference type="ARBA" id="ARBA00022989"/>
    </source>
</evidence>
<feature type="transmembrane region" description="Helical" evidence="5">
    <location>
        <begin position="76"/>
        <end position="93"/>
    </location>
</feature>
<protein>
    <submittedName>
        <fullName evidence="8">Putative O-glycosylation ligase (Exosortase A-associated)</fullName>
    </submittedName>
</protein>
<dbReference type="Pfam" id="PF04932">
    <property type="entry name" value="Wzy_C"/>
    <property type="match status" value="1"/>
</dbReference>
<dbReference type="OrthoDB" id="9772644at2"/>
<evidence type="ECO:0000256" key="1">
    <source>
        <dbReference type="ARBA" id="ARBA00004141"/>
    </source>
</evidence>